<dbReference type="EMBL" id="DS028095">
    <property type="protein sequence ID" value="KMP05754.1"/>
    <property type="molecule type" value="Genomic_DNA"/>
</dbReference>
<reference evidence="3" key="1">
    <citation type="journal article" date="2010" name="Genome Res.">
        <title>Population genomic sequencing of Coccidioides fungi reveals recent hybridization and transposon control.</title>
        <authorList>
            <person name="Neafsey D.E."/>
            <person name="Barker B.M."/>
            <person name="Sharpton T.J."/>
            <person name="Stajich J.E."/>
            <person name="Park D.J."/>
            <person name="Whiston E."/>
            <person name="Hung C.-Y."/>
            <person name="McMahan C."/>
            <person name="White J."/>
            <person name="Sykes S."/>
            <person name="Heiman D."/>
            <person name="Young S."/>
            <person name="Zeng Q."/>
            <person name="Abouelleil A."/>
            <person name="Aftuck L."/>
            <person name="Bessette D."/>
            <person name="Brown A."/>
            <person name="FitzGerald M."/>
            <person name="Lui A."/>
            <person name="Macdonald J.P."/>
            <person name="Priest M."/>
            <person name="Orbach M.J."/>
            <person name="Galgiani J.N."/>
            <person name="Kirkland T.N."/>
            <person name="Cole G.T."/>
            <person name="Birren B.W."/>
            <person name="Henn M.R."/>
            <person name="Taylor J.W."/>
            <person name="Rounsley S.D."/>
        </authorList>
    </citation>
    <scope>NUCLEOTIDE SEQUENCE [LARGE SCALE GENOMIC DNA]</scope>
    <source>
        <strain evidence="3">RMSCC 2394</strain>
    </source>
</reference>
<sequence length="167" mass="18795">MRDRELGSLDQRPDSGKKRRRKMMQRQERQRDPDGDFGRDGLEYARPALTRARARDGLRNEGGHGNGGCWNHRGICWSMDVRCRDSWAEQKKVDRSGFDEARPTETPDDEIPSNSAVSPRREHLTSKNSAAVARIPSNRGCADEVIATRATLAAEYHLEKKAFGGTS</sequence>
<feature type="compositionally biased region" description="Basic and acidic residues" evidence="1">
    <location>
        <begin position="89"/>
        <end position="105"/>
    </location>
</feature>
<organism evidence="2 3">
    <name type="scientific">Coccidioides immitis RMSCC 2394</name>
    <dbReference type="NCBI Taxonomy" id="404692"/>
    <lineage>
        <taxon>Eukaryota</taxon>
        <taxon>Fungi</taxon>
        <taxon>Dikarya</taxon>
        <taxon>Ascomycota</taxon>
        <taxon>Pezizomycotina</taxon>
        <taxon>Eurotiomycetes</taxon>
        <taxon>Eurotiomycetidae</taxon>
        <taxon>Onygenales</taxon>
        <taxon>Onygenaceae</taxon>
        <taxon>Coccidioides</taxon>
    </lineage>
</organism>
<proteinExistence type="predicted"/>
<evidence type="ECO:0000313" key="2">
    <source>
        <dbReference type="EMBL" id="KMP05754.1"/>
    </source>
</evidence>
<protein>
    <submittedName>
        <fullName evidence="2">Uncharacterized protein</fullName>
    </submittedName>
</protein>
<evidence type="ECO:0000256" key="1">
    <source>
        <dbReference type="SAM" id="MobiDB-lite"/>
    </source>
</evidence>
<dbReference type="Proteomes" id="UP000054565">
    <property type="component" value="Unassembled WGS sequence"/>
</dbReference>
<name>A0A0J6YFE7_COCIT</name>
<gene>
    <name evidence="2" type="ORF">CIRG_05435</name>
</gene>
<evidence type="ECO:0000313" key="3">
    <source>
        <dbReference type="Proteomes" id="UP000054565"/>
    </source>
</evidence>
<feature type="compositionally biased region" description="Basic and acidic residues" evidence="1">
    <location>
        <begin position="1"/>
        <end position="16"/>
    </location>
</feature>
<feature type="region of interest" description="Disordered" evidence="1">
    <location>
        <begin position="1"/>
        <end position="42"/>
    </location>
</feature>
<feature type="region of interest" description="Disordered" evidence="1">
    <location>
        <begin position="89"/>
        <end position="131"/>
    </location>
</feature>
<accession>A0A0J6YFE7</accession>
<feature type="compositionally biased region" description="Basic and acidic residues" evidence="1">
    <location>
        <begin position="25"/>
        <end position="42"/>
    </location>
</feature>
<dbReference type="AlphaFoldDB" id="A0A0J6YFE7"/>